<dbReference type="AlphaFoldDB" id="A0AA39I981"/>
<comment type="caution">
    <text evidence="2">The sequence shown here is derived from an EMBL/GenBank/DDBJ whole genome shotgun (WGS) entry which is preliminary data.</text>
</comment>
<protein>
    <recommendedName>
        <fullName evidence="4">Peptidase M13 N-terminal domain-containing protein</fullName>
    </recommendedName>
</protein>
<gene>
    <name evidence="2" type="ORF">QR680_014544</name>
</gene>
<dbReference type="EMBL" id="JAUCMV010000002">
    <property type="protein sequence ID" value="KAK0420158.1"/>
    <property type="molecule type" value="Genomic_DNA"/>
</dbReference>
<keyword evidence="1" id="KW-0732">Signal</keyword>
<accession>A0AA39I981</accession>
<evidence type="ECO:0000256" key="1">
    <source>
        <dbReference type="SAM" id="SignalP"/>
    </source>
</evidence>
<sequence length="342" mass="39691">MMWRLVPLLAFVGLVVNASPVELSHLFSSSVNPCDNFHEFVCNKEGNHGLSPLVKELIEGYSTKIDELFAAEKDPIFEEFKKVYLLTFHDISNDNIISLPRNKMYTYLLSMKFIAENNLNPQEWRDEHKPLFDEVKTAIVGAVQPKPTKGYFKQHTMKRLLKIQRCRPNSIMKGKTDLEKEYSFQFSLAPLEVDLFQFLFRAFPLGDSIRPYVGETDNPFSGTLLPGALYKPRSPLGAMLKKLFNRYDMTQFLYEWIYLNQDEINSCTSVYQDGTAEIKAFRLMAKSLSKNGQKIGRFTELQWFFIAHRMHSCRYDEIVKTDELAELRTNPDFRKAFGCKSH</sequence>
<proteinExistence type="predicted"/>
<evidence type="ECO:0000313" key="3">
    <source>
        <dbReference type="Proteomes" id="UP001175271"/>
    </source>
</evidence>
<evidence type="ECO:0008006" key="4">
    <source>
        <dbReference type="Google" id="ProtNLM"/>
    </source>
</evidence>
<name>A0AA39I981_9BILA</name>
<feature type="signal peptide" evidence="1">
    <location>
        <begin position="1"/>
        <end position="18"/>
    </location>
</feature>
<feature type="chain" id="PRO_5041376879" description="Peptidase M13 N-terminal domain-containing protein" evidence="1">
    <location>
        <begin position="19"/>
        <end position="342"/>
    </location>
</feature>
<evidence type="ECO:0000313" key="2">
    <source>
        <dbReference type="EMBL" id="KAK0420158.1"/>
    </source>
</evidence>
<reference evidence="2" key="1">
    <citation type="submission" date="2023-06" db="EMBL/GenBank/DDBJ databases">
        <title>Genomic analysis of the entomopathogenic nematode Steinernema hermaphroditum.</title>
        <authorList>
            <person name="Schwarz E.M."/>
            <person name="Heppert J.K."/>
            <person name="Baniya A."/>
            <person name="Schwartz H.T."/>
            <person name="Tan C.-H."/>
            <person name="Antoshechkin I."/>
            <person name="Sternberg P.W."/>
            <person name="Goodrich-Blair H."/>
            <person name="Dillman A.R."/>
        </authorList>
    </citation>
    <scope>NUCLEOTIDE SEQUENCE</scope>
    <source>
        <strain evidence="2">PS9179</strain>
        <tissue evidence="2">Whole animal</tissue>
    </source>
</reference>
<dbReference type="Proteomes" id="UP001175271">
    <property type="component" value="Unassembled WGS sequence"/>
</dbReference>
<organism evidence="2 3">
    <name type="scientific">Steinernema hermaphroditum</name>
    <dbReference type="NCBI Taxonomy" id="289476"/>
    <lineage>
        <taxon>Eukaryota</taxon>
        <taxon>Metazoa</taxon>
        <taxon>Ecdysozoa</taxon>
        <taxon>Nematoda</taxon>
        <taxon>Chromadorea</taxon>
        <taxon>Rhabditida</taxon>
        <taxon>Tylenchina</taxon>
        <taxon>Panagrolaimomorpha</taxon>
        <taxon>Strongyloidoidea</taxon>
        <taxon>Steinernematidae</taxon>
        <taxon>Steinernema</taxon>
    </lineage>
</organism>
<keyword evidence="3" id="KW-1185">Reference proteome</keyword>